<accession>A0A0F9VGS5</accession>
<sequence length="155" mass="18915">MSYIRCLCNPESLYVWEGADDHHHFSWTDQHGKQQLLKIPSDDFDEFFRRFRKWEDWTAKELHSLDCETFMYSGIKVRTVIFDEKLKHVVTNKKCESYGVMNYPNPVSHLICLTYQCNKPILMWEVTWDRLRDSVYNYLFRPCWFVRKINKWFGP</sequence>
<protein>
    <submittedName>
        <fullName evidence="1">Uncharacterized protein</fullName>
    </submittedName>
</protein>
<dbReference type="AlphaFoldDB" id="A0A0F9VGS5"/>
<evidence type="ECO:0000313" key="1">
    <source>
        <dbReference type="EMBL" id="KKN99042.1"/>
    </source>
</evidence>
<proteinExistence type="predicted"/>
<gene>
    <name evidence="1" type="ORF">LCGC14_0142870</name>
</gene>
<comment type="caution">
    <text evidence="1">The sequence shown here is derived from an EMBL/GenBank/DDBJ whole genome shotgun (WGS) entry which is preliminary data.</text>
</comment>
<name>A0A0F9VGS5_9ZZZZ</name>
<organism evidence="1">
    <name type="scientific">marine sediment metagenome</name>
    <dbReference type="NCBI Taxonomy" id="412755"/>
    <lineage>
        <taxon>unclassified sequences</taxon>
        <taxon>metagenomes</taxon>
        <taxon>ecological metagenomes</taxon>
    </lineage>
</organism>
<dbReference type="EMBL" id="LAZR01000049">
    <property type="protein sequence ID" value="KKN99042.1"/>
    <property type="molecule type" value="Genomic_DNA"/>
</dbReference>
<reference evidence="1" key="1">
    <citation type="journal article" date="2015" name="Nature">
        <title>Complex archaea that bridge the gap between prokaryotes and eukaryotes.</title>
        <authorList>
            <person name="Spang A."/>
            <person name="Saw J.H."/>
            <person name="Jorgensen S.L."/>
            <person name="Zaremba-Niedzwiedzka K."/>
            <person name="Martijn J."/>
            <person name="Lind A.E."/>
            <person name="van Eijk R."/>
            <person name="Schleper C."/>
            <person name="Guy L."/>
            <person name="Ettema T.J."/>
        </authorList>
    </citation>
    <scope>NUCLEOTIDE SEQUENCE</scope>
</reference>